<organism evidence="2 4">
    <name type="scientific">Acinetobacter soli</name>
    <dbReference type="NCBI Taxonomy" id="487316"/>
    <lineage>
        <taxon>Bacteria</taxon>
        <taxon>Pseudomonadati</taxon>
        <taxon>Pseudomonadota</taxon>
        <taxon>Gammaproteobacteria</taxon>
        <taxon>Moraxellales</taxon>
        <taxon>Moraxellaceae</taxon>
        <taxon>Acinetobacter</taxon>
    </lineage>
</organism>
<evidence type="ECO:0000313" key="4">
    <source>
        <dbReference type="Proteomes" id="UP000185674"/>
    </source>
</evidence>
<name>A0A1P8EGI1_9GAMM</name>
<dbReference type="GeneID" id="67511324"/>
<dbReference type="Pfam" id="PF16036">
    <property type="entry name" value="Chalcone_3"/>
    <property type="match status" value="1"/>
</dbReference>
<dbReference type="GO" id="GO:0016853">
    <property type="term" value="F:isomerase activity"/>
    <property type="evidence" value="ECO:0007669"/>
    <property type="project" value="UniProtKB-KW"/>
</dbReference>
<dbReference type="STRING" id="487316.BEN76_04405"/>
<evidence type="ECO:0000313" key="3">
    <source>
        <dbReference type="EMBL" id="WND04799.1"/>
    </source>
</evidence>
<feature type="domain" description="Chalcone isomerase" evidence="1">
    <location>
        <begin position="60"/>
        <end position="166"/>
    </location>
</feature>
<accession>A0A1P8EGI1</accession>
<gene>
    <name evidence="2" type="ORF">BEN76_04405</name>
    <name evidence="3" type="ORF">RHP80_11315</name>
</gene>
<proteinExistence type="predicted"/>
<dbReference type="RefSeq" id="WP_004937992.1">
    <property type="nucleotide sequence ID" value="NZ_BBNM01000016.1"/>
</dbReference>
<dbReference type="KEGG" id="asol:BEN76_04405"/>
<dbReference type="EMBL" id="CP016896">
    <property type="protein sequence ID" value="APV35297.1"/>
    <property type="molecule type" value="Genomic_DNA"/>
</dbReference>
<dbReference type="EMBL" id="CP134206">
    <property type="protein sequence ID" value="WND04799.1"/>
    <property type="molecule type" value="Genomic_DNA"/>
</dbReference>
<dbReference type="Proteomes" id="UP000185674">
    <property type="component" value="Chromosome"/>
</dbReference>
<reference evidence="3" key="2">
    <citation type="submission" date="2023-09" db="EMBL/GenBank/DDBJ databases">
        <title>Acinetobacter soli.</title>
        <authorList>
            <person name="Kim B."/>
            <person name="Kim D."/>
            <person name="Park D."/>
        </authorList>
    </citation>
    <scope>NUCLEOTIDE SEQUENCE</scope>
    <source>
        <strain evidence="3">2023.05</strain>
    </source>
</reference>
<dbReference type="eggNOG" id="ENOG5032ZF7">
    <property type="taxonomic scope" value="Bacteria"/>
</dbReference>
<keyword evidence="3" id="KW-0413">Isomerase</keyword>
<dbReference type="AlphaFoldDB" id="A0A1P8EGI1"/>
<dbReference type="Proteomes" id="UP001256400">
    <property type="component" value="Chromosome"/>
</dbReference>
<evidence type="ECO:0000259" key="1">
    <source>
        <dbReference type="Pfam" id="PF16036"/>
    </source>
</evidence>
<dbReference type="InterPro" id="IPR016087">
    <property type="entry name" value="Chalcone_isomerase"/>
</dbReference>
<evidence type="ECO:0000313" key="2">
    <source>
        <dbReference type="EMBL" id="APV35297.1"/>
    </source>
</evidence>
<sequence>MGTTIQKIVIGSVLGVSSLWMTQTASASELKKCSTAPIVVTLKNVGKVSYYAQDCAKAWNTQDIRLDFYYTRDIPEWAFKKAATHFLEKNISGFSSKSPLNQITALYRPVKSGDLYSIGYQMQNQKLDLVLNNKPLGSITDPHANDYFKIWFGAAPFNAKLKQQLLN</sequence>
<protein>
    <submittedName>
        <fullName evidence="3">Chalcone isomerase family protein</fullName>
    </submittedName>
</protein>
<reference evidence="2 4" key="1">
    <citation type="submission" date="2016-08" db="EMBL/GenBank/DDBJ databases">
        <title>Complete genome sequence of Acinetobacter baylyi strain GFJ2.</title>
        <authorList>
            <person name="Tabata M."/>
            <person name="Kuboki S."/>
            <person name="Gibu N."/>
            <person name="Kinouchi Y."/>
            <person name="Vangnai A."/>
            <person name="Kasai D."/>
            <person name="Fukuda M."/>
        </authorList>
    </citation>
    <scope>NUCLEOTIDE SEQUENCE [LARGE SCALE GENOMIC DNA]</scope>
    <source>
        <strain evidence="2 4">GFJ2</strain>
    </source>
</reference>